<feature type="domain" description="DUF202" evidence="6">
    <location>
        <begin position="18"/>
        <end position="92"/>
    </location>
</feature>
<feature type="transmembrane region" description="Helical" evidence="5">
    <location>
        <begin position="27"/>
        <end position="45"/>
    </location>
</feature>
<evidence type="ECO:0000313" key="7">
    <source>
        <dbReference type="EMBL" id="ABM15403.1"/>
    </source>
</evidence>
<keyword evidence="8" id="KW-1185">Reference proteome</keyword>
<dbReference type="STRING" id="350058.Mvan_4628"/>
<keyword evidence="3 5" id="KW-1133">Transmembrane helix</keyword>
<feature type="transmembrane region" description="Helical" evidence="5">
    <location>
        <begin position="104"/>
        <end position="125"/>
    </location>
</feature>
<dbReference type="KEGG" id="mva:Mvan_4628"/>
<dbReference type="InterPro" id="IPR003807">
    <property type="entry name" value="DUF202"/>
</dbReference>
<feature type="transmembrane region" description="Helical" evidence="5">
    <location>
        <begin position="66"/>
        <end position="84"/>
    </location>
</feature>
<sequence>MPMTSPKLDPNTRLAAERTRLALERTLMAWIRTATALIAFGFTIYQIFRYLSTAERLRAPFVSPQIVGVAMIVIGLTALILAWVQHRRAMKALQADFGPMPGSLAGIFAALIAGLGVIALLGVMLRL</sequence>
<name>A1TE03_MYCVP</name>
<evidence type="ECO:0000256" key="2">
    <source>
        <dbReference type="ARBA" id="ARBA00022692"/>
    </source>
</evidence>
<dbReference type="Proteomes" id="UP000009159">
    <property type="component" value="Chromosome"/>
</dbReference>
<protein>
    <recommendedName>
        <fullName evidence="6">DUF202 domain-containing protein</fullName>
    </recommendedName>
</protein>
<evidence type="ECO:0000256" key="3">
    <source>
        <dbReference type="ARBA" id="ARBA00022989"/>
    </source>
</evidence>
<keyword evidence="2 5" id="KW-0812">Transmembrane</keyword>
<dbReference type="eggNOG" id="COG2149">
    <property type="taxonomic scope" value="Bacteria"/>
</dbReference>
<accession>A1TE03</accession>
<comment type="subcellular location">
    <subcellularLocation>
        <location evidence="1">Endomembrane system</location>
        <topology evidence="1">Multi-pass membrane protein</topology>
    </subcellularLocation>
</comment>
<dbReference type="GO" id="GO:0012505">
    <property type="term" value="C:endomembrane system"/>
    <property type="evidence" value="ECO:0007669"/>
    <property type="project" value="UniProtKB-SubCell"/>
</dbReference>
<dbReference type="AlphaFoldDB" id="A1TE03"/>
<keyword evidence="4 5" id="KW-0472">Membrane</keyword>
<reference evidence="7" key="1">
    <citation type="submission" date="2006-12" db="EMBL/GenBank/DDBJ databases">
        <title>Complete sequence of Mycobacterium vanbaalenii PYR-1.</title>
        <authorList>
            <consortium name="US DOE Joint Genome Institute"/>
            <person name="Copeland A."/>
            <person name="Lucas S."/>
            <person name="Lapidus A."/>
            <person name="Barry K."/>
            <person name="Detter J.C."/>
            <person name="Glavina del Rio T."/>
            <person name="Hammon N."/>
            <person name="Israni S."/>
            <person name="Dalin E."/>
            <person name="Tice H."/>
            <person name="Pitluck S."/>
            <person name="Singan V."/>
            <person name="Schmutz J."/>
            <person name="Larimer F."/>
            <person name="Land M."/>
            <person name="Hauser L."/>
            <person name="Kyrpides N."/>
            <person name="Anderson I.J."/>
            <person name="Miller C."/>
            <person name="Richardson P."/>
        </authorList>
    </citation>
    <scope>NUCLEOTIDE SEQUENCE [LARGE SCALE GENOMIC DNA]</scope>
    <source>
        <strain evidence="7">PYR-1</strain>
    </source>
</reference>
<evidence type="ECO:0000256" key="4">
    <source>
        <dbReference type="ARBA" id="ARBA00023136"/>
    </source>
</evidence>
<dbReference type="HOGENOM" id="CLU_053359_6_2_11"/>
<proteinExistence type="predicted"/>
<evidence type="ECO:0000256" key="5">
    <source>
        <dbReference type="SAM" id="Phobius"/>
    </source>
</evidence>
<evidence type="ECO:0000259" key="6">
    <source>
        <dbReference type="Pfam" id="PF02656"/>
    </source>
</evidence>
<organism evidence="7 8">
    <name type="scientific">Mycolicibacterium vanbaalenii (strain DSM 7251 / JCM 13017 / BCRC 16820 / KCTC 9966 / NRRL B-24157 / PYR-1)</name>
    <name type="common">Mycobacterium vanbaalenii</name>
    <dbReference type="NCBI Taxonomy" id="350058"/>
    <lineage>
        <taxon>Bacteria</taxon>
        <taxon>Bacillati</taxon>
        <taxon>Actinomycetota</taxon>
        <taxon>Actinomycetes</taxon>
        <taxon>Mycobacteriales</taxon>
        <taxon>Mycobacteriaceae</taxon>
        <taxon>Mycolicibacterium</taxon>
    </lineage>
</organism>
<dbReference type="EMBL" id="CP000511">
    <property type="protein sequence ID" value="ABM15403.1"/>
    <property type="molecule type" value="Genomic_DNA"/>
</dbReference>
<evidence type="ECO:0000256" key="1">
    <source>
        <dbReference type="ARBA" id="ARBA00004127"/>
    </source>
</evidence>
<gene>
    <name evidence="7" type="ordered locus">Mvan_4628</name>
</gene>
<evidence type="ECO:0000313" key="8">
    <source>
        <dbReference type="Proteomes" id="UP000009159"/>
    </source>
</evidence>
<dbReference type="Pfam" id="PF02656">
    <property type="entry name" value="DUF202"/>
    <property type="match status" value="1"/>
</dbReference>